<gene>
    <name evidence="1" type="ORF">PoB_004354700</name>
</gene>
<proteinExistence type="predicted"/>
<dbReference type="EMBL" id="BLXT01004727">
    <property type="protein sequence ID" value="GFO17042.1"/>
    <property type="molecule type" value="Genomic_DNA"/>
</dbReference>
<dbReference type="Proteomes" id="UP000735302">
    <property type="component" value="Unassembled WGS sequence"/>
</dbReference>
<comment type="caution">
    <text evidence="1">The sequence shown here is derived from an EMBL/GenBank/DDBJ whole genome shotgun (WGS) entry which is preliminary data.</text>
</comment>
<name>A0AAV4BDL1_9GAST</name>
<organism evidence="1 2">
    <name type="scientific">Plakobranchus ocellatus</name>
    <dbReference type="NCBI Taxonomy" id="259542"/>
    <lineage>
        <taxon>Eukaryota</taxon>
        <taxon>Metazoa</taxon>
        <taxon>Spiralia</taxon>
        <taxon>Lophotrochozoa</taxon>
        <taxon>Mollusca</taxon>
        <taxon>Gastropoda</taxon>
        <taxon>Heterobranchia</taxon>
        <taxon>Euthyneura</taxon>
        <taxon>Panpulmonata</taxon>
        <taxon>Sacoglossa</taxon>
        <taxon>Placobranchoidea</taxon>
        <taxon>Plakobranchidae</taxon>
        <taxon>Plakobranchus</taxon>
    </lineage>
</organism>
<protein>
    <submittedName>
        <fullName evidence="1">Uncharacterized protein</fullName>
    </submittedName>
</protein>
<evidence type="ECO:0000313" key="1">
    <source>
        <dbReference type="EMBL" id="GFO17042.1"/>
    </source>
</evidence>
<accession>A0AAV4BDL1</accession>
<sequence length="116" mass="13181">MAPQRNTRNIYSPLHGEPILPLKDISLKGLVAHPEGRALAISWHLDKIRTVCSRSPHRRHTVTAGQPCRARFDRRSLCPSLLHEKCTALLPCRSCRLSYFALRVSRNLVNLSPLEH</sequence>
<evidence type="ECO:0000313" key="2">
    <source>
        <dbReference type="Proteomes" id="UP000735302"/>
    </source>
</evidence>
<dbReference type="AlphaFoldDB" id="A0AAV4BDL1"/>
<reference evidence="1 2" key="1">
    <citation type="journal article" date="2021" name="Elife">
        <title>Chloroplast acquisition without the gene transfer in kleptoplastic sea slugs, Plakobranchus ocellatus.</title>
        <authorList>
            <person name="Maeda T."/>
            <person name="Takahashi S."/>
            <person name="Yoshida T."/>
            <person name="Shimamura S."/>
            <person name="Takaki Y."/>
            <person name="Nagai Y."/>
            <person name="Toyoda A."/>
            <person name="Suzuki Y."/>
            <person name="Arimoto A."/>
            <person name="Ishii H."/>
            <person name="Satoh N."/>
            <person name="Nishiyama T."/>
            <person name="Hasebe M."/>
            <person name="Maruyama T."/>
            <person name="Minagawa J."/>
            <person name="Obokata J."/>
            <person name="Shigenobu S."/>
        </authorList>
    </citation>
    <scope>NUCLEOTIDE SEQUENCE [LARGE SCALE GENOMIC DNA]</scope>
</reference>
<keyword evidence="2" id="KW-1185">Reference proteome</keyword>